<evidence type="ECO:0000313" key="1">
    <source>
        <dbReference type="EMBL" id="AIR07139.1"/>
    </source>
</evidence>
<evidence type="ECO:0000313" key="2">
    <source>
        <dbReference type="Proteomes" id="UP000029481"/>
    </source>
</evidence>
<dbReference type="Pfam" id="PF13412">
    <property type="entry name" value="HTH_24"/>
    <property type="match status" value="1"/>
</dbReference>
<reference evidence="1 2" key="1">
    <citation type="submission" date="2014-09" db="EMBL/GenBank/DDBJ databases">
        <title>Cedecea neteri SSMD04 Genome Sequencing.</title>
        <authorList>
            <person name="Tan J.-Y."/>
        </authorList>
    </citation>
    <scope>NUCLEOTIDE SEQUENCE [LARGE SCALE GENOMIC DNA]</scope>
    <source>
        <strain evidence="1 2">SSMD04</strain>
    </source>
</reference>
<dbReference type="SUPFAM" id="SSF46785">
    <property type="entry name" value="Winged helix' DNA-binding domain"/>
    <property type="match status" value="1"/>
</dbReference>
<dbReference type="InterPro" id="IPR036390">
    <property type="entry name" value="WH_DNA-bd_sf"/>
</dbReference>
<name>A0A089Q9G1_9ENTR</name>
<accession>A0A089Q9G1</accession>
<protein>
    <submittedName>
        <fullName evidence="1">Uncharacterized protein</fullName>
    </submittedName>
</protein>
<dbReference type="RefSeq" id="WP_038481895.1">
    <property type="nucleotide sequence ID" value="NZ_CP009451.1"/>
</dbReference>
<dbReference type="KEGG" id="cnt:JT31_21750"/>
<gene>
    <name evidence="1" type="ORF">JT31_21750</name>
</gene>
<dbReference type="Gene3D" id="1.10.10.10">
    <property type="entry name" value="Winged helix-like DNA-binding domain superfamily/Winged helix DNA-binding domain"/>
    <property type="match status" value="1"/>
</dbReference>
<dbReference type="EMBL" id="CP009451">
    <property type="protein sequence ID" value="AIR07139.1"/>
    <property type="molecule type" value="Genomic_DNA"/>
</dbReference>
<keyword evidence="2" id="KW-1185">Reference proteome</keyword>
<sequence length="131" mass="14393">MGIILDALKQHEKITARDLAQVSGIEPKEVISVLQRMERAGRVRQCNGFWHYKSTADRRGATVEKIGLHELVKLVACLGPVRAGELADLVNANRKAIGTGLCNAFAAGQLSRTGKRSFYVYEKKIEGQAND</sequence>
<dbReference type="InterPro" id="IPR036388">
    <property type="entry name" value="WH-like_DNA-bd_sf"/>
</dbReference>
<organism evidence="1 2">
    <name type="scientific">Cedecea neteri</name>
    <dbReference type="NCBI Taxonomy" id="158822"/>
    <lineage>
        <taxon>Bacteria</taxon>
        <taxon>Pseudomonadati</taxon>
        <taxon>Pseudomonadota</taxon>
        <taxon>Gammaproteobacteria</taxon>
        <taxon>Enterobacterales</taxon>
        <taxon>Enterobacteriaceae</taxon>
        <taxon>Cedecea</taxon>
    </lineage>
</organism>
<dbReference type="Proteomes" id="UP000029481">
    <property type="component" value="Chromosome"/>
</dbReference>
<dbReference type="AlphaFoldDB" id="A0A089Q9G1"/>
<proteinExistence type="predicted"/>